<dbReference type="Proteomes" id="UP000095287">
    <property type="component" value="Unplaced"/>
</dbReference>
<organism evidence="2 3">
    <name type="scientific">Steinernema glaseri</name>
    <dbReference type="NCBI Taxonomy" id="37863"/>
    <lineage>
        <taxon>Eukaryota</taxon>
        <taxon>Metazoa</taxon>
        <taxon>Ecdysozoa</taxon>
        <taxon>Nematoda</taxon>
        <taxon>Chromadorea</taxon>
        <taxon>Rhabditida</taxon>
        <taxon>Tylenchina</taxon>
        <taxon>Panagrolaimomorpha</taxon>
        <taxon>Strongyloidoidea</taxon>
        <taxon>Steinernematidae</taxon>
        <taxon>Steinernema</taxon>
    </lineage>
</organism>
<keyword evidence="1" id="KW-0472">Membrane</keyword>
<protein>
    <submittedName>
        <fullName evidence="3">Secreted protein</fullName>
    </submittedName>
</protein>
<dbReference type="AlphaFoldDB" id="A0A1I8AD97"/>
<evidence type="ECO:0000313" key="2">
    <source>
        <dbReference type="Proteomes" id="UP000095287"/>
    </source>
</evidence>
<proteinExistence type="predicted"/>
<keyword evidence="1" id="KW-1133">Transmembrane helix</keyword>
<dbReference type="WBParaSite" id="L893_g4560.t1">
    <property type="protein sequence ID" value="L893_g4560.t1"/>
    <property type="gene ID" value="L893_g4560"/>
</dbReference>
<sequence>MSCCEGVVAVTKTHYIFTGFLECNCFVLLLICTKGLFFPRYKTLVDVCFKKQSYLGSLHFQVIYRVKCKYYNTEALNTAQQRGDCQNKTTTDRLNCKVRTFGRDGRTDGRTHICLV</sequence>
<keyword evidence="2" id="KW-1185">Reference proteome</keyword>
<evidence type="ECO:0000256" key="1">
    <source>
        <dbReference type="SAM" id="Phobius"/>
    </source>
</evidence>
<name>A0A1I8AD97_9BILA</name>
<feature type="transmembrane region" description="Helical" evidence="1">
    <location>
        <begin position="15"/>
        <end position="32"/>
    </location>
</feature>
<accession>A0A1I8AD97</accession>
<reference evidence="3" key="1">
    <citation type="submission" date="2016-11" db="UniProtKB">
        <authorList>
            <consortium name="WormBaseParasite"/>
        </authorList>
    </citation>
    <scope>IDENTIFICATION</scope>
</reference>
<evidence type="ECO:0000313" key="3">
    <source>
        <dbReference type="WBParaSite" id="L893_g4560.t1"/>
    </source>
</evidence>
<keyword evidence="1" id="KW-0812">Transmembrane</keyword>